<feature type="compositionally biased region" description="Low complexity" evidence="5">
    <location>
        <begin position="103"/>
        <end position="114"/>
    </location>
</feature>
<dbReference type="InterPro" id="IPR036855">
    <property type="entry name" value="Znf_CCCH_sf"/>
</dbReference>
<name>A0A1E3HJQ2_9TREE</name>
<dbReference type="GO" id="GO:0061630">
    <property type="term" value="F:ubiquitin protein ligase activity"/>
    <property type="evidence" value="ECO:0007669"/>
    <property type="project" value="InterPro"/>
</dbReference>
<feature type="region of interest" description="Disordered" evidence="5">
    <location>
        <begin position="408"/>
        <end position="483"/>
    </location>
</feature>
<dbReference type="SMART" id="SM00356">
    <property type="entry name" value="ZnF_C3H1"/>
    <property type="match status" value="2"/>
</dbReference>
<comment type="caution">
    <text evidence="7">The sequence shown here is derived from an EMBL/GenBank/DDBJ whole genome shotgun (WGS) entry which is preliminary data.</text>
</comment>
<feature type="compositionally biased region" description="Basic and acidic residues" evidence="5">
    <location>
        <begin position="152"/>
        <end position="168"/>
    </location>
</feature>
<dbReference type="PROSITE" id="PS50103">
    <property type="entry name" value="ZF_C3H1"/>
    <property type="match status" value="2"/>
</dbReference>
<feature type="compositionally biased region" description="Basic and acidic residues" evidence="5">
    <location>
        <begin position="124"/>
        <end position="137"/>
    </location>
</feature>
<dbReference type="Proteomes" id="UP000094065">
    <property type="component" value="Unassembled WGS sequence"/>
</dbReference>
<feature type="region of interest" description="Disordered" evidence="5">
    <location>
        <begin position="1"/>
        <end position="168"/>
    </location>
</feature>
<proteinExistence type="predicted"/>
<feature type="region of interest" description="Disordered" evidence="5">
    <location>
        <begin position="629"/>
        <end position="684"/>
    </location>
</feature>
<evidence type="ECO:0000256" key="1">
    <source>
        <dbReference type="ARBA" id="ARBA00022723"/>
    </source>
</evidence>
<evidence type="ECO:0000313" key="8">
    <source>
        <dbReference type="Proteomes" id="UP000094065"/>
    </source>
</evidence>
<gene>
    <name evidence="7" type="ORF">L202_05228</name>
</gene>
<sequence length="684" mass="70482">MSVPLPSDPPPITDPVPPKSDHPASAKPIPRSRPTPIALSSSPSKEKDTASGAGAGGGGGGGGGLGATPGSYRYRAGAATSVGKSFQDDNWRDRSPAPPGTLGSVSGSGAKSAGLQGSQTGTKVPEKTIGFEKRDLGSLKSSSGVGAGSGLSREREKKKVVEEKDEDGKTTLSHVPCRFFKAGACTAGESCPFSHAAPDSAKREVCQWFLKGNCKFAHKCALAHVRPGEPMSMDRKNKKAAQLEARERDGKALNGESSGRRDDSVASPVPIRSALSSSIQSPPARQIGSSPMREPFGPPSGALPNSPPAAGFAHSLTRAHPAFASSPNRPSPLSASFGAVGSGLAAGSVPGPLSLKQGNPLSTLRPPVTAAPFSSSFSHSSLAIERPSNTVAAPLSASFAGDAPSLHRSIWSRSDQPPQPLSPRKPIPRPIKRDTVFEDEDDHGEEFLPSSLSDLLTPQERARRMSRRDSDGEAYSPSYAQGPAWTGERLAQSAGATMGQKGFLQGLWSANGEDARKHRNSSSNAQDLTFGPTTAQPSGHRTSLLTQQRSPGSASPTSPGMSTSSFGAPALNANGSNDPYLIRLDPSSPSQRALLDHAPGQSLPGGLANALSRLHMHGPRSPSNLAVGSPPAAGGLGLGGRGGLGEGWRVDEHEREGEDGAGTPLGGAGVKREEHDEGLFAMDG</sequence>
<dbReference type="InterPro" id="IPR000571">
    <property type="entry name" value="Znf_CCCH"/>
</dbReference>
<dbReference type="InterPro" id="IPR045072">
    <property type="entry name" value="MKRN-like"/>
</dbReference>
<evidence type="ECO:0000256" key="3">
    <source>
        <dbReference type="ARBA" id="ARBA00022833"/>
    </source>
</evidence>
<accession>A0A1E3HJQ2</accession>
<feature type="compositionally biased region" description="Low complexity" evidence="5">
    <location>
        <begin position="339"/>
        <end position="349"/>
    </location>
</feature>
<feature type="compositionally biased region" description="Polar residues" evidence="5">
    <location>
        <begin position="521"/>
        <end position="566"/>
    </location>
</feature>
<feature type="domain" description="C3H1-type" evidence="6">
    <location>
        <begin position="171"/>
        <end position="198"/>
    </location>
</feature>
<feature type="zinc finger region" description="C3H1-type" evidence="4">
    <location>
        <begin position="200"/>
        <end position="227"/>
    </location>
</feature>
<dbReference type="OrthoDB" id="411372at2759"/>
<dbReference type="PANTHER" id="PTHR11224">
    <property type="entry name" value="MAKORIN-RELATED"/>
    <property type="match status" value="1"/>
</dbReference>
<evidence type="ECO:0000256" key="5">
    <source>
        <dbReference type="SAM" id="MobiDB-lite"/>
    </source>
</evidence>
<feature type="domain" description="C3H1-type" evidence="6">
    <location>
        <begin position="200"/>
        <end position="227"/>
    </location>
</feature>
<reference evidence="7 8" key="1">
    <citation type="submission" date="2016-06" db="EMBL/GenBank/DDBJ databases">
        <title>Evolution of pathogenesis and genome organization in the Tremellales.</title>
        <authorList>
            <person name="Cuomo C."/>
            <person name="Litvintseva A."/>
            <person name="Heitman J."/>
            <person name="Chen Y."/>
            <person name="Sun S."/>
            <person name="Springer D."/>
            <person name="Dromer F."/>
            <person name="Young S."/>
            <person name="Zeng Q."/>
            <person name="Chapman S."/>
            <person name="Gujja S."/>
            <person name="Saif S."/>
            <person name="Birren B."/>
        </authorList>
    </citation>
    <scope>NUCLEOTIDE SEQUENCE [LARGE SCALE GENOMIC DNA]</scope>
    <source>
        <strain evidence="7 8">CBS 6039</strain>
    </source>
</reference>
<keyword evidence="8" id="KW-1185">Reference proteome</keyword>
<dbReference type="GO" id="GO:0008270">
    <property type="term" value="F:zinc ion binding"/>
    <property type="evidence" value="ECO:0007669"/>
    <property type="project" value="UniProtKB-KW"/>
</dbReference>
<feature type="compositionally biased region" description="Gly residues" evidence="5">
    <location>
        <begin position="634"/>
        <end position="646"/>
    </location>
</feature>
<keyword evidence="2 4" id="KW-0863">Zinc-finger</keyword>
<feature type="compositionally biased region" description="Pro residues" evidence="5">
    <location>
        <begin position="417"/>
        <end position="429"/>
    </location>
</feature>
<organism evidence="7 8">
    <name type="scientific">Cryptococcus amylolentus CBS 6039</name>
    <dbReference type="NCBI Taxonomy" id="1295533"/>
    <lineage>
        <taxon>Eukaryota</taxon>
        <taxon>Fungi</taxon>
        <taxon>Dikarya</taxon>
        <taxon>Basidiomycota</taxon>
        <taxon>Agaricomycotina</taxon>
        <taxon>Tremellomycetes</taxon>
        <taxon>Tremellales</taxon>
        <taxon>Cryptococcaceae</taxon>
        <taxon>Cryptococcus</taxon>
    </lineage>
</organism>
<keyword evidence="1 4" id="KW-0479">Metal-binding</keyword>
<dbReference type="RefSeq" id="XP_018991941.1">
    <property type="nucleotide sequence ID" value="XM_019139450.1"/>
</dbReference>
<feature type="compositionally biased region" description="Polar residues" evidence="5">
    <location>
        <begin position="274"/>
        <end position="289"/>
    </location>
</feature>
<feature type="region of interest" description="Disordered" evidence="5">
    <location>
        <begin position="228"/>
        <end position="313"/>
    </location>
</feature>
<feature type="compositionally biased region" description="Pro residues" evidence="5">
    <location>
        <begin position="1"/>
        <end position="18"/>
    </location>
</feature>
<feature type="compositionally biased region" description="Gly residues" evidence="5">
    <location>
        <begin position="53"/>
        <end position="67"/>
    </location>
</feature>
<feature type="compositionally biased region" description="Basic and acidic residues" evidence="5">
    <location>
        <begin position="648"/>
        <end position="658"/>
    </location>
</feature>
<feature type="zinc finger region" description="C3H1-type" evidence="4">
    <location>
        <begin position="171"/>
        <end position="198"/>
    </location>
</feature>
<evidence type="ECO:0000256" key="2">
    <source>
        <dbReference type="ARBA" id="ARBA00022771"/>
    </source>
</evidence>
<feature type="compositionally biased region" description="Basic and acidic residues" evidence="5">
    <location>
        <begin position="460"/>
        <end position="471"/>
    </location>
</feature>
<evidence type="ECO:0000313" key="7">
    <source>
        <dbReference type="EMBL" id="ODN76567.1"/>
    </source>
</evidence>
<dbReference type="Pfam" id="PF14608">
    <property type="entry name" value="zf-CCCH_2"/>
    <property type="match status" value="1"/>
</dbReference>
<keyword evidence="3 4" id="KW-0862">Zinc</keyword>
<dbReference type="Gene3D" id="4.10.1000.10">
    <property type="entry name" value="Zinc finger, CCCH-type"/>
    <property type="match status" value="1"/>
</dbReference>
<dbReference type="AlphaFoldDB" id="A0A1E3HJQ2"/>
<feature type="compositionally biased region" description="Basic and acidic residues" evidence="5">
    <location>
        <begin position="86"/>
        <end position="95"/>
    </location>
</feature>
<dbReference type="STRING" id="1295533.A0A1E3HJQ2"/>
<dbReference type="GO" id="GO:0000209">
    <property type="term" value="P:protein polyubiquitination"/>
    <property type="evidence" value="ECO:0007669"/>
    <property type="project" value="InterPro"/>
</dbReference>
<dbReference type="EMBL" id="AWGJ01000008">
    <property type="protein sequence ID" value="ODN76567.1"/>
    <property type="molecule type" value="Genomic_DNA"/>
</dbReference>
<feature type="region of interest" description="Disordered" evidence="5">
    <location>
        <begin position="339"/>
        <end position="381"/>
    </location>
</feature>
<feature type="region of interest" description="Disordered" evidence="5">
    <location>
        <begin position="514"/>
        <end position="601"/>
    </location>
</feature>
<protein>
    <recommendedName>
        <fullName evidence="6">C3H1-type domain-containing protein</fullName>
    </recommendedName>
</protein>
<dbReference type="SUPFAM" id="SSF90229">
    <property type="entry name" value="CCCH zinc finger"/>
    <property type="match status" value="1"/>
</dbReference>
<evidence type="ECO:0000259" key="6">
    <source>
        <dbReference type="PROSITE" id="PS50103"/>
    </source>
</evidence>
<dbReference type="GeneID" id="30156537"/>
<evidence type="ECO:0000256" key="4">
    <source>
        <dbReference type="PROSITE-ProRule" id="PRU00723"/>
    </source>
</evidence>
<dbReference type="PANTHER" id="PTHR11224:SF10">
    <property type="entry name" value="IP09428P-RELATED"/>
    <property type="match status" value="1"/>
</dbReference>